<evidence type="ECO:0000313" key="2">
    <source>
        <dbReference type="Proteomes" id="UP001638806"/>
    </source>
</evidence>
<keyword evidence="2" id="KW-1185">Reference proteome</keyword>
<gene>
    <name evidence="1" type="ORF">ACCO45_004495</name>
</gene>
<comment type="caution">
    <text evidence="1">The sequence shown here is derived from an EMBL/GenBank/DDBJ whole genome shotgun (WGS) entry which is preliminary data.</text>
</comment>
<reference evidence="1" key="1">
    <citation type="submission" date="2024-12" db="EMBL/GenBank/DDBJ databases">
        <title>Comparative genomics and development of molecular markers within Purpureocillium lilacinum and among Purpureocillium species.</title>
        <authorList>
            <person name="Yeh Z.-Y."/>
            <person name="Ni N.-T."/>
            <person name="Lo P.-H."/>
            <person name="Mushyakhwo K."/>
            <person name="Lin C.-F."/>
            <person name="Nai Y.-S."/>
        </authorList>
    </citation>
    <scope>NUCLEOTIDE SEQUENCE</scope>
    <source>
        <strain evidence="1">NCHU-NPUST-175</strain>
    </source>
</reference>
<evidence type="ECO:0000313" key="1">
    <source>
        <dbReference type="EMBL" id="KAL3962972.1"/>
    </source>
</evidence>
<name>A0ACC4E481_PURLI</name>
<sequence length="80" mass="8649">MAKALDVDALDADLDEHVFLGVCAKLGDVIHPLDGQLPGAKLPTKEQLETFLALLQEEGATQTLLNIYVGHPSGYQIQSY</sequence>
<proteinExistence type="predicted"/>
<organism evidence="1 2">
    <name type="scientific">Purpureocillium lilacinum</name>
    <name type="common">Paecilomyces lilacinus</name>
    <dbReference type="NCBI Taxonomy" id="33203"/>
    <lineage>
        <taxon>Eukaryota</taxon>
        <taxon>Fungi</taxon>
        <taxon>Dikarya</taxon>
        <taxon>Ascomycota</taxon>
        <taxon>Pezizomycotina</taxon>
        <taxon>Sordariomycetes</taxon>
        <taxon>Hypocreomycetidae</taxon>
        <taxon>Hypocreales</taxon>
        <taxon>Ophiocordycipitaceae</taxon>
        <taxon>Purpureocillium</taxon>
    </lineage>
</organism>
<dbReference type="Proteomes" id="UP001638806">
    <property type="component" value="Unassembled WGS sequence"/>
</dbReference>
<dbReference type="EMBL" id="JBGNUJ010000003">
    <property type="protein sequence ID" value="KAL3962972.1"/>
    <property type="molecule type" value="Genomic_DNA"/>
</dbReference>
<protein>
    <submittedName>
        <fullName evidence="1">Uncharacterized protein</fullName>
    </submittedName>
</protein>
<accession>A0ACC4E481</accession>